<dbReference type="Proteomes" id="UP000320475">
    <property type="component" value="Unassembled WGS sequence"/>
</dbReference>
<keyword evidence="2" id="KW-1015">Disulfide bond</keyword>
<sequence length="74" mass="8518">MGSLAPECTTLKHDYDACFNKWYSEKFLKGIKGGDCEELFRKYKECVWEAIKDKGIDKLIQDARKESPIEAKGL</sequence>
<gene>
    <name evidence="3" type="ORF">SeLEV6574_g07262</name>
</gene>
<proteinExistence type="inferred from homology"/>
<evidence type="ECO:0000313" key="3">
    <source>
        <dbReference type="EMBL" id="TPX39374.1"/>
    </source>
</evidence>
<comment type="caution">
    <text evidence="3">The sequence shown here is derived from an EMBL/GenBank/DDBJ whole genome shotgun (WGS) entry which is preliminary data.</text>
</comment>
<name>A0A507CLH7_9FUNG</name>
<dbReference type="GO" id="GO:0005829">
    <property type="term" value="C:cytosol"/>
    <property type="evidence" value="ECO:0007669"/>
    <property type="project" value="TreeGrafter"/>
</dbReference>
<evidence type="ECO:0000313" key="4">
    <source>
        <dbReference type="Proteomes" id="UP000320475"/>
    </source>
</evidence>
<evidence type="ECO:0000256" key="1">
    <source>
        <dbReference type="ARBA" id="ARBA00006196"/>
    </source>
</evidence>
<dbReference type="PANTHER" id="PTHR46403:SF1">
    <property type="entry name" value="TP53-REGULATED INHIBITOR OF APOPTOSIS 1"/>
    <property type="match status" value="1"/>
</dbReference>
<evidence type="ECO:0008006" key="5">
    <source>
        <dbReference type="Google" id="ProtNLM"/>
    </source>
</evidence>
<dbReference type="GO" id="GO:0005634">
    <property type="term" value="C:nucleus"/>
    <property type="evidence" value="ECO:0007669"/>
    <property type="project" value="TreeGrafter"/>
</dbReference>
<dbReference type="GO" id="GO:1990050">
    <property type="term" value="F:phosphatidic acid transfer activity"/>
    <property type="evidence" value="ECO:0007669"/>
    <property type="project" value="TreeGrafter"/>
</dbReference>
<comment type="similarity">
    <text evidence="1">Belongs to the TRIAP1/MDM35 family.</text>
</comment>
<dbReference type="AlphaFoldDB" id="A0A507CLH7"/>
<dbReference type="GO" id="GO:0005758">
    <property type="term" value="C:mitochondrial intermembrane space"/>
    <property type="evidence" value="ECO:0007669"/>
    <property type="project" value="TreeGrafter"/>
</dbReference>
<dbReference type="GO" id="GO:0045332">
    <property type="term" value="P:phospholipid translocation"/>
    <property type="evidence" value="ECO:0007669"/>
    <property type="project" value="TreeGrafter"/>
</dbReference>
<organism evidence="3 4">
    <name type="scientific">Synchytrium endobioticum</name>
    <dbReference type="NCBI Taxonomy" id="286115"/>
    <lineage>
        <taxon>Eukaryota</taxon>
        <taxon>Fungi</taxon>
        <taxon>Fungi incertae sedis</taxon>
        <taxon>Chytridiomycota</taxon>
        <taxon>Chytridiomycota incertae sedis</taxon>
        <taxon>Chytridiomycetes</taxon>
        <taxon>Synchytriales</taxon>
        <taxon>Synchytriaceae</taxon>
        <taxon>Synchytrium</taxon>
    </lineage>
</organism>
<evidence type="ECO:0000256" key="2">
    <source>
        <dbReference type="ARBA" id="ARBA00023157"/>
    </source>
</evidence>
<dbReference type="EMBL" id="QEAM01000491">
    <property type="protein sequence ID" value="TPX39374.1"/>
    <property type="molecule type" value="Genomic_DNA"/>
</dbReference>
<dbReference type="Pfam" id="PF05254">
    <property type="entry name" value="UPF0203"/>
    <property type="match status" value="1"/>
</dbReference>
<reference evidence="3 4" key="1">
    <citation type="journal article" date="2019" name="Sci. Rep.">
        <title>Comparative genomics of chytrid fungi reveal insights into the obligate biotrophic and pathogenic lifestyle of Synchytrium endobioticum.</title>
        <authorList>
            <person name="van de Vossenberg B.T.L.H."/>
            <person name="Warris S."/>
            <person name="Nguyen H.D.T."/>
            <person name="van Gent-Pelzer M.P.E."/>
            <person name="Joly D.L."/>
            <person name="van de Geest H.C."/>
            <person name="Bonants P.J.M."/>
            <person name="Smith D.S."/>
            <person name="Levesque C.A."/>
            <person name="van der Lee T.A.J."/>
        </authorList>
    </citation>
    <scope>NUCLEOTIDE SEQUENCE [LARGE SCALE GENOMIC DNA]</scope>
    <source>
        <strain evidence="3 4">LEV6574</strain>
    </source>
</reference>
<dbReference type="PROSITE" id="PS51808">
    <property type="entry name" value="CHCH"/>
    <property type="match status" value="1"/>
</dbReference>
<dbReference type="InterPro" id="IPR007918">
    <property type="entry name" value="MDM35_apoptosis"/>
</dbReference>
<protein>
    <recommendedName>
        <fullName evidence="5">Mitochondrial distribution and morphology protein 35</fullName>
    </recommendedName>
</protein>
<dbReference type="OrthoDB" id="19091at2759"/>
<accession>A0A507CLH7</accession>
<dbReference type="PANTHER" id="PTHR46403">
    <property type="entry name" value="TP53-REGULATED INHIBITOR OF APOPTOSIS 1"/>
    <property type="match status" value="1"/>
</dbReference>